<geneLocation type="plastid" evidence="5"/>
<keyword evidence="3" id="KW-0687">Ribonucleoprotein</keyword>
<dbReference type="GO" id="GO:1990904">
    <property type="term" value="C:ribonucleoprotein complex"/>
    <property type="evidence" value="ECO:0007669"/>
    <property type="project" value="UniProtKB-KW"/>
</dbReference>
<evidence type="ECO:0000256" key="3">
    <source>
        <dbReference type="ARBA" id="ARBA00023274"/>
    </source>
</evidence>
<dbReference type="RefSeq" id="YP_009294530.1">
    <property type="nucleotide sequence ID" value="NC_031148.1"/>
</dbReference>
<keyword evidence="5" id="KW-0934">Plastid</keyword>
<dbReference type="NCBIfam" id="TIGR01030">
    <property type="entry name" value="rpmH_bact"/>
    <property type="match status" value="1"/>
</dbReference>
<organism evidence="5">
    <name type="scientific">Asparagopsis taxiformis</name>
    <dbReference type="NCBI Taxonomy" id="260499"/>
    <lineage>
        <taxon>Eukaryota</taxon>
        <taxon>Rhodophyta</taxon>
        <taxon>Florideophyceae</taxon>
        <taxon>Rhodymeniophycidae</taxon>
        <taxon>Bonnemaisoniales</taxon>
        <taxon>Bonnemaisoniaceae</taxon>
        <taxon>Asparagopsis</taxon>
    </lineage>
</organism>
<dbReference type="Gene3D" id="1.10.287.3980">
    <property type="match status" value="1"/>
</dbReference>
<sequence length="46" mass="5462">MTKSTLQGTNRKRIKTSGFRARMKTASGRKIIRLRRQKKRQRIGLF</sequence>
<dbReference type="GeneID" id="29070514"/>
<evidence type="ECO:0000256" key="4">
    <source>
        <dbReference type="SAM" id="MobiDB-lite"/>
    </source>
</evidence>
<dbReference type="InterPro" id="IPR000271">
    <property type="entry name" value="Ribosomal_bL34"/>
</dbReference>
<dbReference type="EMBL" id="KX284717">
    <property type="protein sequence ID" value="AOM66013.1"/>
    <property type="molecule type" value="Genomic_DNA"/>
</dbReference>
<dbReference type="AlphaFoldDB" id="A0A1C9CCA0"/>
<dbReference type="HAMAP" id="MF_00391">
    <property type="entry name" value="Ribosomal_bL34"/>
    <property type="match status" value="1"/>
</dbReference>
<comment type="similarity">
    <text evidence="1">Belongs to the bacterial ribosomal protein bL34 family.</text>
</comment>
<dbReference type="Pfam" id="PF00468">
    <property type="entry name" value="Ribosomal_L34"/>
    <property type="match status" value="1"/>
</dbReference>
<proteinExistence type="inferred from homology"/>
<dbReference type="GO" id="GO:0005840">
    <property type="term" value="C:ribosome"/>
    <property type="evidence" value="ECO:0007669"/>
    <property type="project" value="UniProtKB-KW"/>
</dbReference>
<reference evidence="5" key="1">
    <citation type="journal article" date="2016" name="BMC Biol.">
        <title>Parallel evolution of highly conserved plastid genome architecture in red seaweeds and seed plants.</title>
        <authorList>
            <person name="Lee J."/>
            <person name="Cho C.H."/>
            <person name="Park S.I."/>
            <person name="Choi J.W."/>
            <person name="Song H.S."/>
            <person name="West J.A."/>
            <person name="Bhattacharya D."/>
            <person name="Yoon H.S."/>
        </authorList>
    </citation>
    <scope>NUCLEOTIDE SEQUENCE</scope>
</reference>
<evidence type="ECO:0000256" key="2">
    <source>
        <dbReference type="ARBA" id="ARBA00022980"/>
    </source>
</evidence>
<dbReference type="GO" id="GO:0006412">
    <property type="term" value="P:translation"/>
    <property type="evidence" value="ECO:0007669"/>
    <property type="project" value="InterPro"/>
</dbReference>
<protein>
    <submittedName>
        <fullName evidence="5">Ribosomal protein L34</fullName>
    </submittedName>
</protein>
<evidence type="ECO:0000256" key="1">
    <source>
        <dbReference type="ARBA" id="ARBA00010111"/>
    </source>
</evidence>
<dbReference type="GO" id="GO:0003735">
    <property type="term" value="F:structural constituent of ribosome"/>
    <property type="evidence" value="ECO:0007669"/>
    <property type="project" value="InterPro"/>
</dbReference>
<feature type="region of interest" description="Disordered" evidence="4">
    <location>
        <begin position="1"/>
        <end position="24"/>
    </location>
</feature>
<keyword evidence="2 5" id="KW-0689">Ribosomal protein</keyword>
<name>A0A1C9CCA0_9FLOR</name>
<evidence type="ECO:0000313" key="5">
    <source>
        <dbReference type="EMBL" id="AOM66013.1"/>
    </source>
</evidence>
<gene>
    <name evidence="5" type="primary">rpl34</name>
    <name evidence="5" type="ORF">Aspa_134</name>
</gene>
<accession>A0A1C9CCA0</accession>